<dbReference type="InterPro" id="IPR009030">
    <property type="entry name" value="Growth_fac_rcpt_cys_sf"/>
</dbReference>
<accession>A0A336M4M7</accession>
<dbReference type="SUPFAM" id="SSF57196">
    <property type="entry name" value="EGF/Laminin"/>
    <property type="match status" value="1"/>
</dbReference>
<evidence type="ECO:0000256" key="1">
    <source>
        <dbReference type="ARBA" id="ARBA00022536"/>
    </source>
</evidence>
<keyword evidence="4 6" id="KW-1015">Disulfide bond</keyword>
<feature type="domain" description="EGF-like" evidence="8">
    <location>
        <begin position="616"/>
        <end position="654"/>
    </location>
</feature>
<dbReference type="InterPro" id="IPR018097">
    <property type="entry name" value="EGF_Ca-bd_CS"/>
</dbReference>
<dbReference type="InterPro" id="IPR001881">
    <property type="entry name" value="EGF-like_Ca-bd_dom"/>
</dbReference>
<dbReference type="Gene3D" id="2.60.120.200">
    <property type="match status" value="1"/>
</dbReference>
<name>A0A336M4M7_CULSO</name>
<dbReference type="GO" id="GO:0005615">
    <property type="term" value="C:extracellular space"/>
    <property type="evidence" value="ECO:0007669"/>
    <property type="project" value="TreeGrafter"/>
</dbReference>
<dbReference type="Gene3D" id="2.40.155.10">
    <property type="entry name" value="Green fluorescent protein"/>
    <property type="match status" value="1"/>
</dbReference>
<feature type="domain" description="VWFC" evidence="9">
    <location>
        <begin position="263"/>
        <end position="323"/>
    </location>
</feature>
<feature type="domain" description="VWFC" evidence="9">
    <location>
        <begin position="324"/>
        <end position="382"/>
    </location>
</feature>
<dbReference type="OMA" id="PENECCQ"/>
<dbReference type="InterPro" id="IPR001007">
    <property type="entry name" value="VWF_dom"/>
</dbReference>
<evidence type="ECO:0000259" key="9">
    <source>
        <dbReference type="PROSITE" id="PS50184"/>
    </source>
</evidence>
<dbReference type="GO" id="GO:0008201">
    <property type="term" value="F:heparin binding"/>
    <property type="evidence" value="ECO:0007669"/>
    <property type="project" value="TreeGrafter"/>
</dbReference>
<dbReference type="SUPFAM" id="SSF49899">
    <property type="entry name" value="Concanavalin A-like lectins/glucanases"/>
    <property type="match status" value="1"/>
</dbReference>
<feature type="domain" description="VWFC" evidence="9">
    <location>
        <begin position="756"/>
        <end position="816"/>
    </location>
</feature>
<sequence length="860" mass="96163">MLLWTTLGSGIDLLEALNINGNLSEYEGVTITQPYLSDRQIYHLQSGDRNLVLPTTVYHRAADQLRNSMDYTIAAKLRQEVGNSGTIVSFSSDNTRYLELQSSGRRDEIRFHFTYITPNGDKQVHTETFPYRLADYTWHRVALSISGAEIQLLVDCRPLYKRVMHFVPDRNFSASNLQLFIGQRNSNSHSLFKGDLEEVNLIAGPYGYISQCENMDAQCPTCGQFTQLHNLVNELSSSLRDLRNRLVDAERRLSYVEECDCKKHCTLSNGTIKADGSEWDIGCRVCKCIGGQVKCDKRPCNPTNCKYPVLPDAEKGECCPYCLKSCYMGQKSYDHGERHILGCKNCSCNDASMTCSAVHCPTLTCPVEQQLSVPNECCKYCPGVDYCSKGHACHTNATCLNLNTKYTCACNPGFQGDGFNCSDTPIEQRIKYNPINPPNQKSKHLASNLNNNKSNNNHNHKIGLNTIDNVTRKKRRHDHGNRNGKHRQRHNRDAVKDIDECAQRGGEGGNHCHLNTRCKNTIGSYICECLPGYRRLDKFNCIEIDECATDQHNCHENADCLNTQGSYHCRCKEGYTGDGIDCKPVCNQTCLNGGLCSAPGICSCRAGYIGTSCERDLDECATGLHQCKNSTICINMPGWYYCKCKPGFITKGSDCMDIDECHLNTSSCHPTAKCVNTEGHFECQCTEDEKPDCRLSCMFEDNEIPDGGKVSPRNQPCKVCTCSRGVITCEETPCNCSTWRRGNGRDLCCPQCDPRESCQHQELKHVTFRSGEQWIYQCQTCECLYGEFDCWKLECPPITCQNPLPLLPGECCPRCPGDMCGLGNSTESCLYEKLSYSSGQSSSYEHSSKNCASCTCKVSS</sequence>
<dbReference type="FunFam" id="2.10.25.10:FF:000038">
    <property type="entry name" value="Fibrillin 2"/>
    <property type="match status" value="3"/>
</dbReference>
<feature type="domain" description="EGF-like" evidence="8">
    <location>
        <begin position="543"/>
        <end position="583"/>
    </location>
</feature>
<keyword evidence="1 6" id="KW-0245">EGF-like domain</keyword>
<feature type="domain" description="EGF-like" evidence="8">
    <location>
        <begin position="383"/>
        <end position="422"/>
    </location>
</feature>
<dbReference type="CDD" id="cd00054">
    <property type="entry name" value="EGF_CA"/>
    <property type="match status" value="5"/>
</dbReference>
<dbReference type="VEuPathDB" id="VectorBase:CSON008848"/>
<dbReference type="InterPro" id="IPR000152">
    <property type="entry name" value="EGF-type_Asp/Asn_hydroxyl_site"/>
</dbReference>
<evidence type="ECO:0000256" key="4">
    <source>
        <dbReference type="ARBA" id="ARBA00023157"/>
    </source>
</evidence>
<dbReference type="InterPro" id="IPR013320">
    <property type="entry name" value="ConA-like_dom_sf"/>
</dbReference>
<evidence type="ECO:0000256" key="6">
    <source>
        <dbReference type="PROSITE-ProRule" id="PRU00076"/>
    </source>
</evidence>
<dbReference type="PROSITE" id="PS01208">
    <property type="entry name" value="VWFC_1"/>
    <property type="match status" value="2"/>
</dbReference>
<dbReference type="Pfam" id="PF00093">
    <property type="entry name" value="VWC"/>
    <property type="match status" value="3"/>
</dbReference>
<protein>
    <submittedName>
        <fullName evidence="10">CSON008848 protein</fullName>
    </submittedName>
</protein>
<evidence type="ECO:0000313" key="10">
    <source>
        <dbReference type="EMBL" id="SSX23357.1"/>
    </source>
</evidence>
<evidence type="ECO:0000256" key="5">
    <source>
        <dbReference type="ARBA" id="ARBA00023180"/>
    </source>
</evidence>
<keyword evidence="2" id="KW-0732">Signal</keyword>
<keyword evidence="3" id="KW-0677">Repeat</keyword>
<dbReference type="PROSITE" id="PS01186">
    <property type="entry name" value="EGF_2"/>
    <property type="match status" value="4"/>
</dbReference>
<dbReference type="InterPro" id="IPR048287">
    <property type="entry name" value="TSPN-like_N"/>
</dbReference>
<dbReference type="SUPFAM" id="SSF57603">
    <property type="entry name" value="FnI-like domain"/>
    <property type="match status" value="3"/>
</dbReference>
<dbReference type="AlphaFoldDB" id="A0A336M4M7"/>
<organism evidence="10">
    <name type="scientific">Culicoides sonorensis</name>
    <name type="common">Biting midge</name>
    <dbReference type="NCBI Taxonomy" id="179676"/>
    <lineage>
        <taxon>Eukaryota</taxon>
        <taxon>Metazoa</taxon>
        <taxon>Ecdysozoa</taxon>
        <taxon>Arthropoda</taxon>
        <taxon>Hexapoda</taxon>
        <taxon>Insecta</taxon>
        <taxon>Pterygota</taxon>
        <taxon>Neoptera</taxon>
        <taxon>Endopterygota</taxon>
        <taxon>Diptera</taxon>
        <taxon>Nematocera</taxon>
        <taxon>Chironomoidea</taxon>
        <taxon>Ceratopogonidae</taxon>
        <taxon>Ceratopogoninae</taxon>
        <taxon>Culicoides</taxon>
        <taxon>Monoculicoides</taxon>
    </lineage>
</organism>
<feature type="domain" description="EGF-like" evidence="8">
    <location>
        <begin position="584"/>
        <end position="614"/>
    </location>
</feature>
<dbReference type="Pfam" id="PF12947">
    <property type="entry name" value="EGF_3"/>
    <property type="match status" value="2"/>
</dbReference>
<dbReference type="PROSITE" id="PS00010">
    <property type="entry name" value="ASX_HYDROXYL"/>
    <property type="match status" value="5"/>
</dbReference>
<keyword evidence="5" id="KW-0325">Glycoprotein</keyword>
<dbReference type="PROSITE" id="PS50184">
    <property type="entry name" value="VWFC_2"/>
    <property type="match status" value="3"/>
</dbReference>
<dbReference type="PROSITE" id="PS50026">
    <property type="entry name" value="EGF_3"/>
    <property type="match status" value="6"/>
</dbReference>
<evidence type="ECO:0000259" key="8">
    <source>
        <dbReference type="PROSITE" id="PS50026"/>
    </source>
</evidence>
<dbReference type="PANTHER" id="PTHR24042">
    <property type="entry name" value="NEL HOMOLOG"/>
    <property type="match status" value="1"/>
</dbReference>
<dbReference type="SMART" id="SM00210">
    <property type="entry name" value="TSPN"/>
    <property type="match status" value="1"/>
</dbReference>
<dbReference type="Pfam" id="PF13385">
    <property type="entry name" value="Laminin_G_3"/>
    <property type="match status" value="1"/>
</dbReference>
<dbReference type="SMART" id="SM00181">
    <property type="entry name" value="EGF"/>
    <property type="match status" value="6"/>
</dbReference>
<dbReference type="SUPFAM" id="SSF57184">
    <property type="entry name" value="Growth factor receptor domain"/>
    <property type="match status" value="1"/>
</dbReference>
<dbReference type="Gene3D" id="6.20.200.20">
    <property type="match status" value="2"/>
</dbReference>
<dbReference type="InterPro" id="IPR051586">
    <property type="entry name" value="PKC-binding_NELL"/>
</dbReference>
<dbReference type="InterPro" id="IPR009017">
    <property type="entry name" value="GFP"/>
</dbReference>
<dbReference type="InterPro" id="IPR024731">
    <property type="entry name" value="NELL2-like_EGF"/>
</dbReference>
<dbReference type="PROSITE" id="PS01187">
    <property type="entry name" value="EGF_CA"/>
    <property type="match status" value="3"/>
</dbReference>
<dbReference type="Pfam" id="PF07645">
    <property type="entry name" value="EGF_CA"/>
    <property type="match status" value="3"/>
</dbReference>
<dbReference type="GO" id="GO:0005509">
    <property type="term" value="F:calcium ion binding"/>
    <property type="evidence" value="ECO:0007669"/>
    <property type="project" value="InterPro"/>
</dbReference>
<feature type="disulfide bond" evidence="6">
    <location>
        <begin position="586"/>
        <end position="596"/>
    </location>
</feature>
<comment type="caution">
    <text evidence="6">Lacks conserved residue(s) required for the propagation of feature annotation.</text>
</comment>
<dbReference type="EMBL" id="UFQT01000339">
    <property type="protein sequence ID" value="SSX23357.1"/>
    <property type="molecule type" value="Genomic_DNA"/>
</dbReference>
<feature type="disulfide bond" evidence="6">
    <location>
        <begin position="604"/>
        <end position="613"/>
    </location>
</feature>
<dbReference type="InterPro" id="IPR049883">
    <property type="entry name" value="NOTCH1_EGF-like"/>
</dbReference>
<gene>
    <name evidence="10" type="primary">CSON008848</name>
</gene>
<reference evidence="10" key="1">
    <citation type="submission" date="2018-07" db="EMBL/GenBank/DDBJ databases">
        <authorList>
            <person name="Quirk P.G."/>
            <person name="Krulwich T.A."/>
        </authorList>
    </citation>
    <scope>NUCLEOTIDE SEQUENCE</scope>
</reference>
<dbReference type="Gene3D" id="2.10.25.10">
    <property type="entry name" value="Laminin"/>
    <property type="match status" value="5"/>
</dbReference>
<feature type="domain" description="EGF-like" evidence="8">
    <location>
        <begin position="497"/>
        <end position="542"/>
    </location>
</feature>
<keyword evidence="7" id="KW-0175">Coiled coil</keyword>
<feature type="coiled-coil region" evidence="7">
    <location>
        <begin position="232"/>
        <end position="259"/>
    </location>
</feature>
<dbReference type="SMART" id="SM00214">
    <property type="entry name" value="VWC"/>
    <property type="match status" value="4"/>
</dbReference>
<evidence type="ECO:0000256" key="2">
    <source>
        <dbReference type="ARBA" id="ARBA00022729"/>
    </source>
</evidence>
<evidence type="ECO:0000256" key="3">
    <source>
        <dbReference type="ARBA" id="ARBA00022737"/>
    </source>
</evidence>
<dbReference type="InterPro" id="IPR000742">
    <property type="entry name" value="EGF"/>
</dbReference>
<dbReference type="SMART" id="SM00179">
    <property type="entry name" value="EGF_CA"/>
    <property type="match status" value="5"/>
</dbReference>
<evidence type="ECO:0000256" key="7">
    <source>
        <dbReference type="SAM" id="Coils"/>
    </source>
</evidence>
<feature type="domain" description="EGF-like" evidence="8">
    <location>
        <begin position="657"/>
        <end position="694"/>
    </location>
</feature>
<proteinExistence type="predicted"/>
<dbReference type="PROSITE" id="PS00022">
    <property type="entry name" value="EGF_1"/>
    <property type="match status" value="1"/>
</dbReference>
<dbReference type="PANTHER" id="PTHR24042:SF5">
    <property type="entry name" value="EGF-LIKE CALCIUM-BINDING DOMAIN-CONTAINING PROTEIN"/>
    <property type="match status" value="1"/>
</dbReference>